<keyword evidence="1" id="KW-0812">Transmembrane</keyword>
<organism evidence="3 4">
    <name type="scientific">Xylona heveae (strain CBS 132557 / TC161)</name>
    <dbReference type="NCBI Taxonomy" id="1328760"/>
    <lineage>
        <taxon>Eukaryota</taxon>
        <taxon>Fungi</taxon>
        <taxon>Dikarya</taxon>
        <taxon>Ascomycota</taxon>
        <taxon>Pezizomycotina</taxon>
        <taxon>Xylonomycetes</taxon>
        <taxon>Xylonales</taxon>
        <taxon>Xylonaceae</taxon>
        <taxon>Xylona</taxon>
    </lineage>
</organism>
<keyword evidence="4" id="KW-1185">Reference proteome</keyword>
<feature type="transmembrane region" description="Helical" evidence="1">
    <location>
        <begin position="103"/>
        <end position="125"/>
    </location>
</feature>
<dbReference type="GeneID" id="28901473"/>
<keyword evidence="1" id="KW-0472">Membrane</keyword>
<proteinExistence type="predicted"/>
<dbReference type="STRING" id="1328760.A0A165A7M6"/>
<gene>
    <name evidence="3" type="ORF">L228DRAFT_285445</name>
</gene>
<feature type="transmembrane region" description="Helical" evidence="1">
    <location>
        <begin position="137"/>
        <end position="158"/>
    </location>
</feature>
<feature type="domain" description="CWH43-like N-terminal" evidence="2">
    <location>
        <begin position="9"/>
        <end position="221"/>
    </location>
</feature>
<protein>
    <recommendedName>
        <fullName evidence="2">CWH43-like N-terminal domain-containing protein</fullName>
    </recommendedName>
</protein>
<evidence type="ECO:0000313" key="4">
    <source>
        <dbReference type="Proteomes" id="UP000076632"/>
    </source>
</evidence>
<dbReference type="InParanoid" id="A0A165A7M6"/>
<evidence type="ECO:0000313" key="3">
    <source>
        <dbReference type="EMBL" id="KZF20069.1"/>
    </source>
</evidence>
<feature type="transmembrane region" description="Helical" evidence="1">
    <location>
        <begin position="204"/>
        <end position="226"/>
    </location>
</feature>
<evidence type="ECO:0000256" key="1">
    <source>
        <dbReference type="SAM" id="Phobius"/>
    </source>
</evidence>
<dbReference type="OMA" id="TAVWWDQ"/>
<dbReference type="FunCoup" id="A0A165A7M6">
    <property type="interactions" value="54"/>
</dbReference>
<dbReference type="OrthoDB" id="10032492at2759"/>
<dbReference type="Pfam" id="PF10277">
    <property type="entry name" value="Frag1"/>
    <property type="match status" value="1"/>
</dbReference>
<dbReference type="RefSeq" id="XP_018185624.1">
    <property type="nucleotide sequence ID" value="XM_018336336.1"/>
</dbReference>
<accession>A0A165A7M6</accession>
<sequence length="244" mass="27287">MIVIQLRYLRLFPFIAGTAWIGTLLTLLIYWLAHDRPRYPGQTNPYVAFISDIGASSLKPLFITGAAFTAVSVIGTAFSVSFVRHDRKIYGVGDISPSLHNKVLSALSVLFAIGAGICYVLLAVYDSHRHTTVHRRYLSASLIQTALSSICIAIGYVAPARKTSKYRSLRQWCRLSNALVVIECCLGVPFFVLQWISYYRVAGILEWIMGFVFGLYLWAFVGFLALPDETYAHARLEETAPLLR</sequence>
<dbReference type="Proteomes" id="UP000076632">
    <property type="component" value="Unassembled WGS sequence"/>
</dbReference>
<feature type="transmembrane region" description="Helical" evidence="1">
    <location>
        <begin position="12"/>
        <end position="33"/>
    </location>
</feature>
<reference evidence="3 4" key="1">
    <citation type="journal article" date="2016" name="Fungal Biol.">
        <title>The genome of Xylona heveae provides a window into fungal endophytism.</title>
        <authorList>
            <person name="Gazis R."/>
            <person name="Kuo A."/>
            <person name="Riley R."/>
            <person name="LaButti K."/>
            <person name="Lipzen A."/>
            <person name="Lin J."/>
            <person name="Amirebrahimi M."/>
            <person name="Hesse C.N."/>
            <person name="Spatafora J.W."/>
            <person name="Henrissat B."/>
            <person name="Hainaut M."/>
            <person name="Grigoriev I.V."/>
            <person name="Hibbett D.S."/>
        </authorList>
    </citation>
    <scope>NUCLEOTIDE SEQUENCE [LARGE SCALE GENOMIC DNA]</scope>
    <source>
        <strain evidence="3 4">TC161</strain>
    </source>
</reference>
<dbReference type="EMBL" id="KV407464">
    <property type="protein sequence ID" value="KZF20069.1"/>
    <property type="molecule type" value="Genomic_DNA"/>
</dbReference>
<feature type="transmembrane region" description="Helical" evidence="1">
    <location>
        <begin position="61"/>
        <end position="83"/>
    </location>
</feature>
<feature type="transmembrane region" description="Helical" evidence="1">
    <location>
        <begin position="178"/>
        <end position="198"/>
    </location>
</feature>
<dbReference type="InterPro" id="IPR019402">
    <property type="entry name" value="CWH43_N"/>
</dbReference>
<keyword evidence="1" id="KW-1133">Transmembrane helix</keyword>
<evidence type="ECO:0000259" key="2">
    <source>
        <dbReference type="Pfam" id="PF10277"/>
    </source>
</evidence>
<name>A0A165A7M6_XYLHT</name>
<dbReference type="AlphaFoldDB" id="A0A165A7M6"/>